<dbReference type="PANTHER" id="PTHR40072:SF1">
    <property type="entry name" value="MOLYBDOPTERIN-GUANINE DINUCLEOTIDE BIOSYNTHESIS ADAPTER PROTEIN"/>
    <property type="match status" value="1"/>
</dbReference>
<dbReference type="PANTHER" id="PTHR40072">
    <property type="entry name" value="MOLYBDOPTERIN-GUANINE DINUCLEOTIDE BIOSYNTHESIS ADAPTER PROTEIN-RELATED"/>
    <property type="match status" value="1"/>
</dbReference>
<feature type="domain" description="Molybdopterin-guanine dinucleotide biosynthesis protein B (MobB)" evidence="1">
    <location>
        <begin position="17"/>
        <end position="145"/>
    </location>
</feature>
<dbReference type="Pfam" id="PF03205">
    <property type="entry name" value="MobB"/>
    <property type="match status" value="1"/>
</dbReference>
<dbReference type="AlphaFoldDB" id="A0A329QS81"/>
<dbReference type="InterPro" id="IPR004435">
    <property type="entry name" value="MobB_dom"/>
</dbReference>
<organism evidence="2 3">
    <name type="scientific">Paenibacillus taichungensis</name>
    <dbReference type="NCBI Taxonomy" id="484184"/>
    <lineage>
        <taxon>Bacteria</taxon>
        <taxon>Bacillati</taxon>
        <taxon>Bacillota</taxon>
        <taxon>Bacilli</taxon>
        <taxon>Bacillales</taxon>
        <taxon>Paenibacillaceae</taxon>
        <taxon>Paenibacillus</taxon>
    </lineage>
</organism>
<evidence type="ECO:0000313" key="2">
    <source>
        <dbReference type="EMBL" id="RAW13538.1"/>
    </source>
</evidence>
<dbReference type="EMBL" id="QEVW01000012">
    <property type="protein sequence ID" value="RAW13538.1"/>
    <property type="molecule type" value="Genomic_DNA"/>
</dbReference>
<dbReference type="Gene3D" id="3.40.50.300">
    <property type="entry name" value="P-loop containing nucleotide triphosphate hydrolases"/>
    <property type="match status" value="1"/>
</dbReference>
<accession>A0A329QS81</accession>
<dbReference type="CDD" id="cd03116">
    <property type="entry name" value="MobB"/>
    <property type="match status" value="1"/>
</dbReference>
<dbReference type="InterPro" id="IPR052539">
    <property type="entry name" value="MGD_biosynthesis_adapter"/>
</dbReference>
<dbReference type="GO" id="GO:0006777">
    <property type="term" value="P:Mo-molybdopterin cofactor biosynthetic process"/>
    <property type="evidence" value="ECO:0007669"/>
    <property type="project" value="InterPro"/>
</dbReference>
<name>A0A329QS81_9BACL</name>
<dbReference type="NCBIfam" id="TIGR00176">
    <property type="entry name" value="mobB"/>
    <property type="match status" value="1"/>
</dbReference>
<dbReference type="SUPFAM" id="SSF52540">
    <property type="entry name" value="P-loop containing nucleoside triphosphate hydrolases"/>
    <property type="match status" value="1"/>
</dbReference>
<proteinExistence type="predicted"/>
<protein>
    <submittedName>
        <fullName evidence="2">Molybdopterin-guanine dinucleotide biosynthesis protein B</fullName>
    </submittedName>
</protein>
<sequence length="187" mass="21380">MSGRSYMSEISSSSPYIMQIVGYKNTGKSTLIAALTRYLTSAGRRVAVIKHDGHDHFEMDHEGTDSYGFAQAGADAVVVMSEKRTALIERQATSLEDMIKYLSAYDWILIEGYKQAPYPKLVMVREEKDFSLIETLQDVIGIVSWLVHDKKEYMEVRENLVWHSVLETGDIARWLVSLECHEEKRKL</sequence>
<reference evidence="2 3" key="1">
    <citation type="submission" date="2018-04" db="EMBL/GenBank/DDBJ databases">
        <title>Paenibacillus taichungensis Genome sequencing and assembly.</title>
        <authorList>
            <person name="Xu J."/>
            <person name="Rensing C."/>
            <person name="Mazhar H.S."/>
        </authorList>
    </citation>
    <scope>NUCLEOTIDE SEQUENCE [LARGE SCALE GENOMIC DNA]</scope>
    <source>
        <strain evidence="2 3">NC1</strain>
    </source>
</reference>
<dbReference type="Proteomes" id="UP000250642">
    <property type="component" value="Unassembled WGS sequence"/>
</dbReference>
<evidence type="ECO:0000313" key="3">
    <source>
        <dbReference type="Proteomes" id="UP000250642"/>
    </source>
</evidence>
<dbReference type="GO" id="GO:0005525">
    <property type="term" value="F:GTP binding"/>
    <property type="evidence" value="ECO:0007669"/>
    <property type="project" value="InterPro"/>
</dbReference>
<gene>
    <name evidence="2" type="primary">mobB</name>
    <name evidence="2" type="ORF">DC345_19515</name>
</gene>
<dbReference type="InterPro" id="IPR027417">
    <property type="entry name" value="P-loop_NTPase"/>
</dbReference>
<evidence type="ECO:0000259" key="1">
    <source>
        <dbReference type="Pfam" id="PF03205"/>
    </source>
</evidence>
<comment type="caution">
    <text evidence="2">The sequence shown here is derived from an EMBL/GenBank/DDBJ whole genome shotgun (WGS) entry which is preliminary data.</text>
</comment>